<dbReference type="SMART" id="SM00862">
    <property type="entry name" value="Trans_reg_C"/>
    <property type="match status" value="1"/>
</dbReference>
<dbReference type="InterPro" id="IPR029016">
    <property type="entry name" value="GAF-like_dom_sf"/>
</dbReference>
<dbReference type="InterPro" id="IPR001867">
    <property type="entry name" value="OmpR/PhoB-type_DNA-bd"/>
</dbReference>
<feature type="domain" description="OmpR/PhoB-type" evidence="2">
    <location>
        <begin position="314"/>
        <end position="376"/>
    </location>
</feature>
<dbReference type="Pfam" id="PF01590">
    <property type="entry name" value="GAF"/>
    <property type="match status" value="1"/>
</dbReference>
<proteinExistence type="predicted"/>
<dbReference type="SUPFAM" id="SSF55781">
    <property type="entry name" value="GAF domain-like"/>
    <property type="match status" value="1"/>
</dbReference>
<evidence type="ECO:0000313" key="4">
    <source>
        <dbReference type="Proteomes" id="UP001589568"/>
    </source>
</evidence>
<gene>
    <name evidence="3" type="ORF">ACFFR3_37165</name>
</gene>
<evidence type="ECO:0000256" key="1">
    <source>
        <dbReference type="ARBA" id="ARBA00023125"/>
    </source>
</evidence>
<keyword evidence="1" id="KW-0238">DNA-binding</keyword>
<evidence type="ECO:0000259" key="2">
    <source>
        <dbReference type="SMART" id="SM00862"/>
    </source>
</evidence>
<dbReference type="RefSeq" id="WP_379484646.1">
    <property type="nucleotide sequence ID" value="NZ_JBHMCF010000040.1"/>
</dbReference>
<evidence type="ECO:0000313" key="3">
    <source>
        <dbReference type="EMBL" id="MFB9475150.1"/>
    </source>
</evidence>
<accession>A0ABV5NXU9</accession>
<name>A0ABV5NXU9_9ACTN</name>
<protein>
    <submittedName>
        <fullName evidence="3">GAF domain-containing protein</fullName>
    </submittedName>
</protein>
<comment type="caution">
    <text evidence="3">The sequence shown here is derived from an EMBL/GenBank/DDBJ whole genome shotgun (WGS) entry which is preliminary data.</text>
</comment>
<sequence length="478" mass="52338">MSYPHLDAYSRLLRGAYEAVAAGQSWPHAPRRLIKASWLRSLDAGIDLEGTSAPLVIDPSHIRDLRDDHPLRPLLPLLAQTLAGLADASGHVMIVTDGDGHVLWREGNHTTLSRADGIGLADGHQWSEQHVGTNGIGTALATGRPVHVFSEEHLMRVLHVWSCSAAPITDPDSGRVIGCVDISGTSRSLHPATVALVATTAKLAETQLALRMHERDERLRRRYESLRSRPGVLLSATGRVISGDPAGDLGERVHLDERTHFAGRRMILRDGSVALLEPFSDGYLLRPALPTAPPLLTLSFLGERPPSASYGDRDRPLSLRHAEILTLLALHPHGLTAEQLSFHLYGDDGNPVTIRAEIHRLRAQLGDAIAAKPYRLTCPVEADFLALRRMLPAGDPASLARSYPGPLLPRSESPEIRRERDELEAQVRACLLRHGTPEDLWTYAQTCNGRDDYEILERLAALPPTDPRSAAARSRLLS</sequence>
<dbReference type="Gene3D" id="3.30.450.40">
    <property type="match status" value="1"/>
</dbReference>
<keyword evidence="4" id="KW-1185">Reference proteome</keyword>
<dbReference type="Proteomes" id="UP001589568">
    <property type="component" value="Unassembled WGS sequence"/>
</dbReference>
<dbReference type="EMBL" id="JBHMCF010000040">
    <property type="protein sequence ID" value="MFB9475150.1"/>
    <property type="molecule type" value="Genomic_DNA"/>
</dbReference>
<organism evidence="3 4">
    <name type="scientific">Nonomuraea salmonea</name>
    <dbReference type="NCBI Taxonomy" id="46181"/>
    <lineage>
        <taxon>Bacteria</taxon>
        <taxon>Bacillati</taxon>
        <taxon>Actinomycetota</taxon>
        <taxon>Actinomycetes</taxon>
        <taxon>Streptosporangiales</taxon>
        <taxon>Streptosporangiaceae</taxon>
        <taxon>Nonomuraea</taxon>
    </lineage>
</organism>
<dbReference type="InterPro" id="IPR003018">
    <property type="entry name" value="GAF"/>
</dbReference>
<reference evidence="3 4" key="1">
    <citation type="submission" date="2024-09" db="EMBL/GenBank/DDBJ databases">
        <authorList>
            <person name="Sun Q."/>
            <person name="Mori K."/>
        </authorList>
    </citation>
    <scope>NUCLEOTIDE SEQUENCE [LARGE SCALE GENOMIC DNA]</scope>
    <source>
        <strain evidence="3 4">JCM 3324</strain>
    </source>
</reference>